<gene>
    <name evidence="3" type="ORF">GTS_57010</name>
</gene>
<dbReference type="EMBL" id="BJFL01000096">
    <property type="protein sequence ID" value="GDY34068.1"/>
    <property type="molecule type" value="Genomic_DNA"/>
</dbReference>
<feature type="transmembrane region" description="Helical" evidence="2">
    <location>
        <begin position="12"/>
        <end position="30"/>
    </location>
</feature>
<evidence type="ECO:0000313" key="4">
    <source>
        <dbReference type="Proteomes" id="UP000298860"/>
    </source>
</evidence>
<dbReference type="AlphaFoldDB" id="A0A4D4JHF1"/>
<dbReference type="Proteomes" id="UP000298860">
    <property type="component" value="Unassembled WGS sequence"/>
</dbReference>
<feature type="transmembrane region" description="Helical" evidence="2">
    <location>
        <begin position="80"/>
        <end position="97"/>
    </location>
</feature>
<evidence type="ECO:0000256" key="2">
    <source>
        <dbReference type="SAM" id="Phobius"/>
    </source>
</evidence>
<keyword evidence="4" id="KW-1185">Reference proteome</keyword>
<dbReference type="InterPro" id="IPR021235">
    <property type="entry name" value="DUF2637"/>
</dbReference>
<dbReference type="Pfam" id="PF10935">
    <property type="entry name" value="DUF2637"/>
    <property type="match status" value="1"/>
</dbReference>
<sequence>MSVTASARRDRALWVQVVCTLLVALGAAYASYRHGREFALRFGADPTTASIWPLIVDGLLTTATVELWKPGHRAGRWSAWVAFSFGVVLSLCANIAAAPVLSVFAVAVAACPPLALLLAVELLNRALKRHRAETANETGNETTETVETGETGDETTWAARLAAVSDESRPPAEPTAQQKMWAYYQTERAKGRRPTGAELDRVFATNNYGRRVLRRWERAGRIPAKRTAGPSWPVAVNTGHPLADAP</sequence>
<feature type="region of interest" description="Disordered" evidence="1">
    <location>
        <begin position="132"/>
        <end position="155"/>
    </location>
</feature>
<feature type="region of interest" description="Disordered" evidence="1">
    <location>
        <begin position="225"/>
        <end position="246"/>
    </location>
</feature>
<name>A0A4D4JHF1_9PSEU</name>
<feature type="transmembrane region" description="Helical" evidence="2">
    <location>
        <begin position="50"/>
        <end position="68"/>
    </location>
</feature>
<organism evidence="3 4">
    <name type="scientific">Gandjariella thermophila</name>
    <dbReference type="NCBI Taxonomy" id="1931992"/>
    <lineage>
        <taxon>Bacteria</taxon>
        <taxon>Bacillati</taxon>
        <taxon>Actinomycetota</taxon>
        <taxon>Actinomycetes</taxon>
        <taxon>Pseudonocardiales</taxon>
        <taxon>Pseudonocardiaceae</taxon>
        <taxon>Gandjariella</taxon>
    </lineage>
</organism>
<evidence type="ECO:0008006" key="5">
    <source>
        <dbReference type="Google" id="ProtNLM"/>
    </source>
</evidence>
<dbReference type="RefSeq" id="WP_137816960.1">
    <property type="nucleotide sequence ID" value="NZ_BJFL01000096.1"/>
</dbReference>
<proteinExistence type="predicted"/>
<accession>A0A4D4JHF1</accession>
<feature type="compositionally biased region" description="Low complexity" evidence="1">
    <location>
        <begin position="135"/>
        <end position="149"/>
    </location>
</feature>
<keyword evidence="2" id="KW-0472">Membrane</keyword>
<comment type="caution">
    <text evidence="3">The sequence shown here is derived from an EMBL/GenBank/DDBJ whole genome shotgun (WGS) entry which is preliminary data.</text>
</comment>
<keyword evidence="2" id="KW-1133">Transmembrane helix</keyword>
<dbReference type="OrthoDB" id="4541349at2"/>
<evidence type="ECO:0000313" key="3">
    <source>
        <dbReference type="EMBL" id="GDY34068.1"/>
    </source>
</evidence>
<evidence type="ECO:0000256" key="1">
    <source>
        <dbReference type="SAM" id="MobiDB-lite"/>
    </source>
</evidence>
<feature type="transmembrane region" description="Helical" evidence="2">
    <location>
        <begin position="103"/>
        <end position="123"/>
    </location>
</feature>
<keyword evidence="2" id="KW-0812">Transmembrane</keyword>
<reference evidence="4" key="1">
    <citation type="submission" date="2019-04" db="EMBL/GenBank/DDBJ databases">
        <title>Draft genome sequence of Pseudonocardiaceae bacterium SL3-2-4.</title>
        <authorList>
            <person name="Ningsih F."/>
            <person name="Yokota A."/>
            <person name="Sakai Y."/>
            <person name="Nanatani K."/>
            <person name="Yabe S."/>
            <person name="Oetari A."/>
            <person name="Sjamsuridzal W."/>
        </authorList>
    </citation>
    <scope>NUCLEOTIDE SEQUENCE [LARGE SCALE GENOMIC DNA]</scope>
    <source>
        <strain evidence="4">SL3-2-4</strain>
    </source>
</reference>
<protein>
    <recommendedName>
        <fullName evidence="5">DUF2637 domain-containing protein</fullName>
    </recommendedName>
</protein>